<dbReference type="PANTHER" id="PTHR24559:SF444">
    <property type="entry name" value="REVERSE TRANSCRIPTASE DOMAIN-CONTAINING PROTEIN"/>
    <property type="match status" value="1"/>
</dbReference>
<dbReference type="Gene3D" id="3.30.70.270">
    <property type="match status" value="1"/>
</dbReference>
<accession>A0A6P4CNU5</accession>
<reference evidence="3" key="2">
    <citation type="submission" date="2025-08" db="UniProtKB">
        <authorList>
            <consortium name="RefSeq"/>
        </authorList>
    </citation>
    <scope>IDENTIFICATION</scope>
    <source>
        <tissue evidence="3">Whole plant</tissue>
    </source>
</reference>
<dbReference type="Pfam" id="PF00078">
    <property type="entry name" value="RVT_1"/>
    <property type="match status" value="1"/>
</dbReference>
<dbReference type="Proteomes" id="UP000515211">
    <property type="component" value="Chromosome 3"/>
</dbReference>
<evidence type="ECO:0000313" key="3">
    <source>
        <dbReference type="RefSeq" id="XP_015952928.1"/>
    </source>
</evidence>
<sequence length="219" mass="24589">MVVMKLVADDGSVGSIKGDLKTAIACDNASLSLRKKSKEVSGVFLADLDARVDDKSRPEPEGDLEKFRVGDTGEKFTFGQWRFVCLDASRHAGNRPPTHVTSLGRQTRGPTVAQRKRKMSHERAEEVAMQSASLLEAGFIRELDYSTWLSNVVLVKKHNGRWRMCVDYFDLNKACPKDCYPFPNIDALVDAAAGYRYLSFMDAYSGYNQISMHRPDEEK</sequence>
<evidence type="ECO:0000313" key="2">
    <source>
        <dbReference type="Proteomes" id="UP000515211"/>
    </source>
</evidence>
<dbReference type="SUPFAM" id="SSF56672">
    <property type="entry name" value="DNA/RNA polymerases"/>
    <property type="match status" value="1"/>
</dbReference>
<dbReference type="GeneID" id="107477430"/>
<name>A0A6P4CNU5_ARADU</name>
<dbReference type="InterPro" id="IPR043128">
    <property type="entry name" value="Rev_trsase/Diguanyl_cyclase"/>
</dbReference>
<dbReference type="InterPro" id="IPR000477">
    <property type="entry name" value="RT_dom"/>
</dbReference>
<gene>
    <name evidence="3" type="primary">LOC107477430</name>
</gene>
<dbReference type="PANTHER" id="PTHR24559">
    <property type="entry name" value="TRANSPOSON TY3-I GAG-POL POLYPROTEIN"/>
    <property type="match status" value="1"/>
</dbReference>
<dbReference type="Gene3D" id="3.10.10.10">
    <property type="entry name" value="HIV Type 1 Reverse Transcriptase, subunit A, domain 1"/>
    <property type="match status" value="1"/>
</dbReference>
<protein>
    <submittedName>
        <fullName evidence="3">Uncharacterized protein LOC107477430</fullName>
    </submittedName>
</protein>
<proteinExistence type="predicted"/>
<organism evidence="2 3">
    <name type="scientific">Arachis duranensis</name>
    <name type="common">Wild peanut</name>
    <dbReference type="NCBI Taxonomy" id="130453"/>
    <lineage>
        <taxon>Eukaryota</taxon>
        <taxon>Viridiplantae</taxon>
        <taxon>Streptophyta</taxon>
        <taxon>Embryophyta</taxon>
        <taxon>Tracheophyta</taxon>
        <taxon>Spermatophyta</taxon>
        <taxon>Magnoliopsida</taxon>
        <taxon>eudicotyledons</taxon>
        <taxon>Gunneridae</taxon>
        <taxon>Pentapetalae</taxon>
        <taxon>rosids</taxon>
        <taxon>fabids</taxon>
        <taxon>Fabales</taxon>
        <taxon>Fabaceae</taxon>
        <taxon>Papilionoideae</taxon>
        <taxon>50 kb inversion clade</taxon>
        <taxon>dalbergioids sensu lato</taxon>
        <taxon>Dalbergieae</taxon>
        <taxon>Pterocarpus clade</taxon>
        <taxon>Arachis</taxon>
    </lineage>
</organism>
<dbReference type="InterPro" id="IPR053134">
    <property type="entry name" value="RNA-dir_DNA_polymerase"/>
</dbReference>
<dbReference type="CDD" id="cd01647">
    <property type="entry name" value="RT_LTR"/>
    <property type="match status" value="1"/>
</dbReference>
<dbReference type="KEGG" id="adu:107477430"/>
<dbReference type="RefSeq" id="XP_015952928.1">
    <property type="nucleotide sequence ID" value="XM_016097442.1"/>
</dbReference>
<dbReference type="AlphaFoldDB" id="A0A6P4CNU5"/>
<keyword evidence="2" id="KW-1185">Reference proteome</keyword>
<feature type="domain" description="Reverse transcriptase" evidence="1">
    <location>
        <begin position="155"/>
        <end position="218"/>
    </location>
</feature>
<evidence type="ECO:0000259" key="1">
    <source>
        <dbReference type="Pfam" id="PF00078"/>
    </source>
</evidence>
<reference evidence="2" key="1">
    <citation type="journal article" date="2016" name="Nat. Genet.">
        <title>The genome sequences of Arachis duranensis and Arachis ipaensis, the diploid ancestors of cultivated peanut.</title>
        <authorList>
            <person name="Bertioli D.J."/>
            <person name="Cannon S.B."/>
            <person name="Froenicke L."/>
            <person name="Huang G."/>
            <person name="Farmer A.D."/>
            <person name="Cannon E.K."/>
            <person name="Liu X."/>
            <person name="Gao D."/>
            <person name="Clevenger J."/>
            <person name="Dash S."/>
            <person name="Ren L."/>
            <person name="Moretzsohn M.C."/>
            <person name="Shirasawa K."/>
            <person name="Huang W."/>
            <person name="Vidigal B."/>
            <person name="Abernathy B."/>
            <person name="Chu Y."/>
            <person name="Niederhuth C.E."/>
            <person name="Umale P."/>
            <person name="Araujo A.C."/>
            <person name="Kozik A."/>
            <person name="Kim K.D."/>
            <person name="Burow M.D."/>
            <person name="Varshney R.K."/>
            <person name="Wang X."/>
            <person name="Zhang X."/>
            <person name="Barkley N."/>
            <person name="Guimaraes P.M."/>
            <person name="Isobe S."/>
            <person name="Guo B."/>
            <person name="Liao B."/>
            <person name="Stalker H.T."/>
            <person name="Schmitz R.J."/>
            <person name="Scheffler B.E."/>
            <person name="Leal-Bertioli S.C."/>
            <person name="Xun X."/>
            <person name="Jackson S.A."/>
            <person name="Michelmore R."/>
            <person name="Ozias-Akins P."/>
        </authorList>
    </citation>
    <scope>NUCLEOTIDE SEQUENCE [LARGE SCALE GENOMIC DNA]</scope>
    <source>
        <strain evidence="2">cv. V14167</strain>
    </source>
</reference>
<dbReference type="InterPro" id="IPR043502">
    <property type="entry name" value="DNA/RNA_pol_sf"/>
</dbReference>